<evidence type="ECO:0000313" key="10">
    <source>
        <dbReference type="Proteomes" id="UP000655225"/>
    </source>
</evidence>
<keyword evidence="4" id="KW-0256">Endoplasmic reticulum</keyword>
<dbReference type="Proteomes" id="UP000655225">
    <property type="component" value="Unassembled WGS sequence"/>
</dbReference>
<comment type="subcellular location">
    <subcellularLocation>
        <location evidence="1">Endoplasmic reticulum membrane</location>
        <topology evidence="1">Multi-pass membrane protein</topology>
    </subcellularLocation>
</comment>
<dbReference type="EMBL" id="JABCRI010000004">
    <property type="protein sequence ID" value="KAF8407302.1"/>
    <property type="molecule type" value="Genomic_DNA"/>
</dbReference>
<feature type="compositionally biased region" description="Basic residues" evidence="7">
    <location>
        <begin position="189"/>
        <end position="199"/>
    </location>
</feature>
<evidence type="ECO:0000256" key="5">
    <source>
        <dbReference type="ARBA" id="ARBA00022989"/>
    </source>
</evidence>
<dbReference type="PANTHER" id="PTHR13505">
    <property type="entry name" value="TRANSMEMBRANE PROTEIN 208"/>
    <property type="match status" value="1"/>
</dbReference>
<sequence length="199" mass="23140">MRFCWQKSLFQGFIYSLIGFRLWRREMANQGAKKRKEENSRHMAKLLRLIIACNVVYILVRMLIFHSTFNWKHWVGLFVTSMAYLIPYQQLAKMANPSYADDGELLDGGFDMSTGGVCGYLHDVIYITSFVQLMSIISGKFWYTYLVIPAFAAYKIFGLTRGFLSQGSEGTMEDDKSRKKREKMEKKASRSAKFVKTRK</sequence>
<dbReference type="InterPro" id="IPR008506">
    <property type="entry name" value="SND2/TMEM208"/>
</dbReference>
<accession>A0A834ZRT4</accession>
<feature type="compositionally biased region" description="Basic and acidic residues" evidence="7">
    <location>
        <begin position="173"/>
        <end position="188"/>
    </location>
</feature>
<gene>
    <name evidence="9" type="ORF">HHK36_006429</name>
</gene>
<evidence type="ECO:0000256" key="6">
    <source>
        <dbReference type="ARBA" id="ARBA00023136"/>
    </source>
</evidence>
<evidence type="ECO:0000256" key="3">
    <source>
        <dbReference type="ARBA" id="ARBA00022692"/>
    </source>
</evidence>
<evidence type="ECO:0000256" key="4">
    <source>
        <dbReference type="ARBA" id="ARBA00022824"/>
    </source>
</evidence>
<dbReference type="Pfam" id="PF05620">
    <property type="entry name" value="TMEM208_SND2"/>
    <property type="match status" value="1"/>
</dbReference>
<evidence type="ECO:0000256" key="7">
    <source>
        <dbReference type="SAM" id="MobiDB-lite"/>
    </source>
</evidence>
<evidence type="ECO:0000256" key="1">
    <source>
        <dbReference type="ARBA" id="ARBA00004477"/>
    </source>
</evidence>
<organism evidence="9 10">
    <name type="scientific">Tetracentron sinense</name>
    <name type="common">Spur-leaf</name>
    <dbReference type="NCBI Taxonomy" id="13715"/>
    <lineage>
        <taxon>Eukaryota</taxon>
        <taxon>Viridiplantae</taxon>
        <taxon>Streptophyta</taxon>
        <taxon>Embryophyta</taxon>
        <taxon>Tracheophyta</taxon>
        <taxon>Spermatophyta</taxon>
        <taxon>Magnoliopsida</taxon>
        <taxon>Trochodendrales</taxon>
        <taxon>Trochodendraceae</taxon>
        <taxon>Tetracentron</taxon>
    </lineage>
</organism>
<dbReference type="GO" id="GO:0005773">
    <property type="term" value="C:vacuole"/>
    <property type="evidence" value="ECO:0007669"/>
    <property type="project" value="GOC"/>
</dbReference>
<proteinExistence type="inferred from homology"/>
<dbReference type="PANTHER" id="PTHR13505:SF7">
    <property type="entry name" value="TRANSMEMBRANE PROTEIN 208"/>
    <property type="match status" value="1"/>
</dbReference>
<dbReference type="OrthoDB" id="276296at2759"/>
<feature type="region of interest" description="Disordered" evidence="7">
    <location>
        <begin position="167"/>
        <end position="199"/>
    </location>
</feature>
<evidence type="ECO:0000256" key="8">
    <source>
        <dbReference type="SAM" id="Phobius"/>
    </source>
</evidence>
<evidence type="ECO:0008006" key="11">
    <source>
        <dbReference type="Google" id="ProtNLM"/>
    </source>
</evidence>
<keyword evidence="10" id="KW-1185">Reference proteome</keyword>
<protein>
    <recommendedName>
        <fullName evidence="11">Transmembrane protein 208</fullName>
    </recommendedName>
</protein>
<keyword evidence="3 8" id="KW-0812">Transmembrane</keyword>
<dbReference type="OMA" id="PIRAGWM"/>
<reference evidence="9 10" key="1">
    <citation type="submission" date="2020-04" db="EMBL/GenBank/DDBJ databases">
        <title>Plant Genome Project.</title>
        <authorList>
            <person name="Zhang R.-G."/>
        </authorList>
    </citation>
    <scope>NUCLEOTIDE SEQUENCE [LARGE SCALE GENOMIC DNA]</scope>
    <source>
        <strain evidence="9">YNK0</strain>
        <tissue evidence="9">Leaf</tissue>
    </source>
</reference>
<dbReference type="GO" id="GO:0005789">
    <property type="term" value="C:endoplasmic reticulum membrane"/>
    <property type="evidence" value="ECO:0007669"/>
    <property type="project" value="UniProtKB-SubCell"/>
</dbReference>
<feature type="transmembrane region" description="Helical" evidence="8">
    <location>
        <begin position="45"/>
        <end position="65"/>
    </location>
</feature>
<dbReference type="AlphaFoldDB" id="A0A834ZRT4"/>
<keyword evidence="5 8" id="KW-1133">Transmembrane helix</keyword>
<evidence type="ECO:0000256" key="2">
    <source>
        <dbReference type="ARBA" id="ARBA00009950"/>
    </source>
</evidence>
<name>A0A834ZRT4_TETSI</name>
<comment type="similarity">
    <text evidence="2">Belongs to the TMEM208 family.</text>
</comment>
<evidence type="ECO:0000313" key="9">
    <source>
        <dbReference type="EMBL" id="KAF8407302.1"/>
    </source>
</evidence>
<dbReference type="GO" id="GO:0006624">
    <property type="term" value="P:vacuolar protein processing"/>
    <property type="evidence" value="ECO:0007669"/>
    <property type="project" value="TreeGrafter"/>
</dbReference>
<keyword evidence="6 8" id="KW-0472">Membrane</keyword>
<comment type="caution">
    <text evidence="9">The sequence shown here is derived from an EMBL/GenBank/DDBJ whole genome shotgun (WGS) entry which is preliminary data.</text>
</comment>